<gene>
    <name evidence="2" type="ORF">GCM10008023_19740</name>
</gene>
<keyword evidence="3" id="KW-1185">Reference proteome</keyword>
<comment type="caution">
    <text evidence="2">The sequence shown here is derived from an EMBL/GenBank/DDBJ whole genome shotgun (WGS) entry which is preliminary data.</text>
</comment>
<evidence type="ECO:0000313" key="3">
    <source>
        <dbReference type="Proteomes" id="UP000652430"/>
    </source>
</evidence>
<reference evidence="3" key="1">
    <citation type="journal article" date="2019" name="Int. J. Syst. Evol. Microbiol.">
        <title>The Global Catalogue of Microorganisms (GCM) 10K type strain sequencing project: providing services to taxonomists for standard genome sequencing and annotation.</title>
        <authorList>
            <consortium name="The Broad Institute Genomics Platform"/>
            <consortium name="The Broad Institute Genome Sequencing Center for Infectious Disease"/>
            <person name="Wu L."/>
            <person name="Ma J."/>
        </authorList>
    </citation>
    <scope>NUCLEOTIDE SEQUENCE [LARGE SCALE GENOMIC DNA]</scope>
    <source>
        <strain evidence="3">CGMCC 1.8957</strain>
    </source>
</reference>
<organism evidence="2 3">
    <name type="scientific">Sphingomonas glacialis</name>
    <dbReference type="NCBI Taxonomy" id="658225"/>
    <lineage>
        <taxon>Bacteria</taxon>
        <taxon>Pseudomonadati</taxon>
        <taxon>Pseudomonadota</taxon>
        <taxon>Alphaproteobacteria</taxon>
        <taxon>Sphingomonadales</taxon>
        <taxon>Sphingomonadaceae</taxon>
        <taxon>Sphingomonas</taxon>
    </lineage>
</organism>
<accession>A0ABQ3LHD7</accession>
<evidence type="ECO:0000313" key="2">
    <source>
        <dbReference type="EMBL" id="GHH16109.1"/>
    </source>
</evidence>
<dbReference type="Proteomes" id="UP000652430">
    <property type="component" value="Unassembled WGS sequence"/>
</dbReference>
<proteinExistence type="predicted"/>
<protein>
    <recommendedName>
        <fullName evidence="4">DUF222 domain-containing protein</fullName>
    </recommendedName>
</protein>
<evidence type="ECO:0008006" key="4">
    <source>
        <dbReference type="Google" id="ProtNLM"/>
    </source>
</evidence>
<name>A0ABQ3LHD7_9SPHN</name>
<dbReference type="EMBL" id="BNAQ01000002">
    <property type="protein sequence ID" value="GHH16109.1"/>
    <property type="molecule type" value="Genomic_DNA"/>
</dbReference>
<dbReference type="RefSeq" id="WP_189676086.1">
    <property type="nucleotide sequence ID" value="NZ_BNAQ01000002.1"/>
</dbReference>
<sequence>MLDTIVKSIIGKLDVHLAEVRAQRAQIERERAGGAPRTITTAILKHPEGYASSPREAAESAQKAYAKARKDWEKQGIPLLALAATLAIARERRDETAAVLSNHEESEAIRKSTKVHPDFRRLNDAMIAHGVQTGHAATAADGTIAIVSDILQWAGADPEMLDPSSPLPAILQVYASRLILTPGQFGDRSRSKPGVPVPQVKYTDPEHYLFNGMVEPHHGSPQPTERPNVAANASDEVARAATTSREASPRTDSAEPIQDATASAAPVLPVQESEVAPPGAVQITHTDEYALPPHISEADAAQIVEGGRRWVNIDTDWPFELKVAIGFTTKTDAEIIASVEAAVAPAGETPFRYFLDAARSGGVDAGHAAYREATIRRFAYEFATRDEWKDVRANLNVPW</sequence>
<feature type="region of interest" description="Disordered" evidence="1">
    <location>
        <begin position="210"/>
        <end position="257"/>
    </location>
</feature>
<evidence type="ECO:0000256" key="1">
    <source>
        <dbReference type="SAM" id="MobiDB-lite"/>
    </source>
</evidence>